<feature type="region of interest" description="Disordered" evidence="1">
    <location>
        <begin position="505"/>
        <end position="525"/>
    </location>
</feature>
<feature type="compositionally biased region" description="Basic and acidic residues" evidence="1">
    <location>
        <begin position="516"/>
        <end position="525"/>
    </location>
</feature>
<dbReference type="STRING" id="180088.A0A1J8QHP8"/>
<dbReference type="SUPFAM" id="SSF50249">
    <property type="entry name" value="Nucleic acid-binding proteins"/>
    <property type="match status" value="1"/>
</dbReference>
<protein>
    <recommendedName>
        <fullName evidence="2">Shieldin complex subunit 2 first OB fold domain-containing protein</fullName>
    </recommendedName>
</protein>
<accession>A0A1J8QHP8</accession>
<dbReference type="Gene3D" id="2.40.50.140">
    <property type="entry name" value="Nucleic acid-binding proteins"/>
    <property type="match status" value="1"/>
</dbReference>
<dbReference type="InterPro" id="IPR049507">
    <property type="entry name" value="SHLD2_OB1"/>
</dbReference>
<organism evidence="3 4">
    <name type="scientific">Rhizopogon vesiculosus</name>
    <dbReference type="NCBI Taxonomy" id="180088"/>
    <lineage>
        <taxon>Eukaryota</taxon>
        <taxon>Fungi</taxon>
        <taxon>Dikarya</taxon>
        <taxon>Basidiomycota</taxon>
        <taxon>Agaricomycotina</taxon>
        <taxon>Agaricomycetes</taxon>
        <taxon>Agaricomycetidae</taxon>
        <taxon>Boletales</taxon>
        <taxon>Suillineae</taxon>
        <taxon>Rhizopogonaceae</taxon>
        <taxon>Rhizopogon</taxon>
    </lineage>
</organism>
<keyword evidence="4" id="KW-1185">Reference proteome</keyword>
<dbReference type="Pfam" id="PF21669">
    <property type="entry name" value="SHLD2_OB1"/>
    <property type="match status" value="1"/>
</dbReference>
<proteinExistence type="predicted"/>
<sequence length="533" mass="58506">MAQFRVFIGAPSISDLKRDTGPYTWKTIEPPSAEVSQVLVYPPATLEAATRRISLLYQNIIFDESGEEALDQEHVYGEGADLSQKDQTTMISWPPTAANTTGAPSFLRISQSQSQSQPIGMYETQETTSLSYSDASSIARFPHFQISLHRVSSLSSLYNCNVARGMKVNVLLAALEVEGPDAVHIKKGPDAGKEISVLKMILGDEDGSVCKLTAWRDVADAWGALGVKRGDIIYLENLTPTCEPGSSITLTASPYNKPTVEICFRTMPYTHEDNRLRPDLRLAQSDAAVKKVAALARSLQMRTQRTTQHVDVDTIDFAVGTGCFRLDLQFPSDMPFLQPTAITALLRFPSAFARLQRAVKARIDTFPFFEPRVTVTDGALLSSTRKGKLHFISPCVKRRSLFPPLRSSPPILSPLSPGEPSSSQNPVNVEAGNESPIISIDTNVTPPSPVCVPVSPLPPPVGTKIIDRFWPEADVEHSDRDEALWEGAPASPVNVLAPPPYHRRSHSADVLSSDMSHSHYTDRRDSLSLRFPF</sequence>
<evidence type="ECO:0000313" key="4">
    <source>
        <dbReference type="Proteomes" id="UP000183567"/>
    </source>
</evidence>
<reference evidence="3 4" key="1">
    <citation type="submission" date="2016-03" db="EMBL/GenBank/DDBJ databases">
        <title>Comparative genomics of the ectomycorrhizal sister species Rhizopogon vinicolor and Rhizopogon vesiculosus (Basidiomycota: Boletales) reveals a divergence of the mating type B locus.</title>
        <authorList>
            <person name="Mujic A.B."/>
            <person name="Kuo A."/>
            <person name="Tritt A."/>
            <person name="Lipzen A."/>
            <person name="Chen C."/>
            <person name="Johnson J."/>
            <person name="Sharma A."/>
            <person name="Barry K."/>
            <person name="Grigoriev I.V."/>
            <person name="Spatafora J.W."/>
        </authorList>
    </citation>
    <scope>NUCLEOTIDE SEQUENCE [LARGE SCALE GENOMIC DNA]</scope>
    <source>
        <strain evidence="3 4">AM-OR11-056</strain>
    </source>
</reference>
<dbReference type="InterPro" id="IPR012340">
    <property type="entry name" value="NA-bd_OB-fold"/>
</dbReference>
<evidence type="ECO:0000256" key="1">
    <source>
        <dbReference type="SAM" id="MobiDB-lite"/>
    </source>
</evidence>
<comment type="caution">
    <text evidence="3">The sequence shown here is derived from an EMBL/GenBank/DDBJ whole genome shotgun (WGS) entry which is preliminary data.</text>
</comment>
<feature type="domain" description="Shieldin complex subunit 2 first OB fold" evidence="2">
    <location>
        <begin position="153"/>
        <end position="239"/>
    </location>
</feature>
<dbReference type="AlphaFoldDB" id="A0A1J8QHP8"/>
<feature type="compositionally biased region" description="Low complexity" evidence="1">
    <location>
        <begin position="409"/>
        <end position="423"/>
    </location>
</feature>
<dbReference type="Proteomes" id="UP000183567">
    <property type="component" value="Unassembled WGS sequence"/>
</dbReference>
<evidence type="ECO:0000259" key="2">
    <source>
        <dbReference type="Pfam" id="PF21669"/>
    </source>
</evidence>
<gene>
    <name evidence="3" type="ORF">AZE42_05681</name>
</gene>
<dbReference type="EMBL" id="LVVM01005143">
    <property type="protein sequence ID" value="OJA11260.1"/>
    <property type="molecule type" value="Genomic_DNA"/>
</dbReference>
<name>A0A1J8QHP8_9AGAM</name>
<dbReference type="OrthoDB" id="2570580at2759"/>
<evidence type="ECO:0000313" key="3">
    <source>
        <dbReference type="EMBL" id="OJA11260.1"/>
    </source>
</evidence>
<feature type="region of interest" description="Disordered" evidence="1">
    <location>
        <begin position="409"/>
        <end position="428"/>
    </location>
</feature>